<protein>
    <submittedName>
        <fullName evidence="10">Protein MODIFYING WALL LIGNIN-1</fullName>
    </submittedName>
</protein>
<reference evidence="9" key="1">
    <citation type="journal article" date="2019" name="Nat. Commun.">
        <title>Genome-wide association mapping of date palm fruit traits.</title>
        <authorList>
            <person name="Hazzouri K.M."/>
            <person name="Gros-Balthazard M."/>
            <person name="Flowers J.M."/>
            <person name="Copetti D."/>
            <person name="Lemansour A."/>
            <person name="Lebrun M."/>
            <person name="Masmoudi K."/>
            <person name="Ferrand S."/>
            <person name="Dhar M.I."/>
            <person name="Fresquez Z.A."/>
            <person name="Rosas U."/>
            <person name="Zhang J."/>
            <person name="Talag J."/>
            <person name="Lee S."/>
            <person name="Kudrna D."/>
            <person name="Powell R.F."/>
            <person name="Leitch I.J."/>
            <person name="Krueger R.R."/>
            <person name="Wing R.A."/>
            <person name="Amiri K.M.A."/>
            <person name="Purugganan M.D."/>
        </authorList>
    </citation>
    <scope>NUCLEOTIDE SEQUENCE [LARGE SCALE GENOMIC DNA]</scope>
    <source>
        <strain evidence="9">cv. Khalas</strain>
    </source>
</reference>
<evidence type="ECO:0000256" key="2">
    <source>
        <dbReference type="ARBA" id="ARBA00022692"/>
    </source>
</evidence>
<feature type="transmembrane region" description="Helical" evidence="8">
    <location>
        <begin position="54"/>
        <end position="72"/>
    </location>
</feature>
<gene>
    <name evidence="10" type="primary">LOC103713004</name>
</gene>
<keyword evidence="3" id="KW-0732">Signal</keyword>
<evidence type="ECO:0000256" key="7">
    <source>
        <dbReference type="SAM" id="MobiDB-lite"/>
    </source>
</evidence>
<keyword evidence="9" id="KW-1185">Reference proteome</keyword>
<evidence type="ECO:0000256" key="8">
    <source>
        <dbReference type="SAM" id="Phobius"/>
    </source>
</evidence>
<dbReference type="Proteomes" id="UP000228380">
    <property type="component" value="Chromosome 5"/>
</dbReference>
<keyword evidence="2 8" id="KW-0812">Transmembrane</keyword>
<dbReference type="AlphaFoldDB" id="A0A8B7CF86"/>
<dbReference type="KEGG" id="pda:103713004"/>
<comment type="subcellular location">
    <subcellularLocation>
        <location evidence="1">Endomembrane system</location>
        <topology evidence="1">Multi-pass membrane protein</topology>
    </subcellularLocation>
</comment>
<feature type="transmembrane region" description="Helical" evidence="8">
    <location>
        <begin position="135"/>
        <end position="161"/>
    </location>
</feature>
<dbReference type="GO" id="GO:0012505">
    <property type="term" value="C:endomembrane system"/>
    <property type="evidence" value="ECO:0007669"/>
    <property type="project" value="UniProtKB-SubCell"/>
</dbReference>
<feature type="region of interest" description="Disordered" evidence="7">
    <location>
        <begin position="172"/>
        <end position="193"/>
    </location>
</feature>
<comment type="similarity">
    <text evidence="6">Belongs to the DESIGUAL family.</text>
</comment>
<dbReference type="OrthoDB" id="1877293at2759"/>
<evidence type="ECO:0000313" key="9">
    <source>
        <dbReference type="Proteomes" id="UP000228380"/>
    </source>
</evidence>
<evidence type="ECO:0000256" key="5">
    <source>
        <dbReference type="ARBA" id="ARBA00023136"/>
    </source>
</evidence>
<evidence type="ECO:0000313" key="10">
    <source>
        <dbReference type="RefSeq" id="XP_008797973.2"/>
    </source>
</evidence>
<evidence type="ECO:0000256" key="3">
    <source>
        <dbReference type="ARBA" id="ARBA00022729"/>
    </source>
</evidence>
<name>A0A8B7CF86_PHODC</name>
<evidence type="ECO:0000256" key="4">
    <source>
        <dbReference type="ARBA" id="ARBA00022989"/>
    </source>
</evidence>
<reference evidence="10" key="2">
    <citation type="submission" date="2025-08" db="UniProtKB">
        <authorList>
            <consortium name="RefSeq"/>
        </authorList>
    </citation>
    <scope>IDENTIFICATION</scope>
    <source>
        <tissue evidence="10">Young leaves</tissue>
    </source>
</reference>
<dbReference type="InterPro" id="IPR009606">
    <property type="entry name" value="DEAL/Modifying_wall_lignin1/2"/>
</dbReference>
<feature type="transmembrane region" description="Helical" evidence="8">
    <location>
        <begin position="93"/>
        <end position="115"/>
    </location>
</feature>
<evidence type="ECO:0000256" key="1">
    <source>
        <dbReference type="ARBA" id="ARBA00004127"/>
    </source>
</evidence>
<sequence length="193" mass="20468">MEKKPSRFGKLAIRVILVFLGTVAFACSLAAEFKKVKAKDMKLDGSLCSLPRSPAFGLGITAAVCLSIAQIVGTSQVGTRLCSGEKNIRTSRILSIAQLVASWMSFGLALVLLATGSSMNGGQPYGKGWMDGKCYVVRNGVFIGAAILAVVTVVFLLGYTFTAGATTHHRTGADEEGRVVHQQQKVTDRRSLG</sequence>
<keyword evidence="5 8" id="KW-0472">Membrane</keyword>
<dbReference type="RefSeq" id="XP_008797973.2">
    <property type="nucleotide sequence ID" value="XM_008799751.4"/>
</dbReference>
<dbReference type="PANTHER" id="PTHR31769">
    <property type="entry name" value="OS07G0462200 PROTEIN-RELATED"/>
    <property type="match status" value="1"/>
</dbReference>
<dbReference type="InterPro" id="IPR052222">
    <property type="entry name" value="DESIGUAL"/>
</dbReference>
<dbReference type="GeneID" id="103713004"/>
<evidence type="ECO:0000256" key="6">
    <source>
        <dbReference type="ARBA" id="ARBA00029467"/>
    </source>
</evidence>
<keyword evidence="4 8" id="KW-1133">Transmembrane helix</keyword>
<dbReference type="PROSITE" id="PS51257">
    <property type="entry name" value="PROKAR_LIPOPROTEIN"/>
    <property type="match status" value="1"/>
</dbReference>
<organism evidence="9 10">
    <name type="scientific">Phoenix dactylifera</name>
    <name type="common">Date palm</name>
    <dbReference type="NCBI Taxonomy" id="42345"/>
    <lineage>
        <taxon>Eukaryota</taxon>
        <taxon>Viridiplantae</taxon>
        <taxon>Streptophyta</taxon>
        <taxon>Embryophyta</taxon>
        <taxon>Tracheophyta</taxon>
        <taxon>Spermatophyta</taxon>
        <taxon>Magnoliopsida</taxon>
        <taxon>Liliopsida</taxon>
        <taxon>Arecaceae</taxon>
        <taxon>Coryphoideae</taxon>
        <taxon>Phoeniceae</taxon>
        <taxon>Phoenix</taxon>
    </lineage>
</organism>
<proteinExistence type="inferred from homology"/>
<accession>A0A8B7CF86</accession>
<dbReference type="Pfam" id="PF06749">
    <property type="entry name" value="DUF1218"/>
    <property type="match status" value="1"/>
</dbReference>